<name>A0ACC0D656_9PEZI</name>
<dbReference type="Proteomes" id="UP001497680">
    <property type="component" value="Unassembled WGS sequence"/>
</dbReference>
<comment type="caution">
    <text evidence="1">The sequence shown here is derived from an EMBL/GenBank/DDBJ whole genome shotgun (WGS) entry which is preliminary data.</text>
</comment>
<proteinExistence type="predicted"/>
<gene>
    <name evidence="1" type="ORF">F4821DRAFT_91263</name>
</gene>
<keyword evidence="1" id="KW-0378">Hydrolase</keyword>
<dbReference type="EMBL" id="MU394302">
    <property type="protein sequence ID" value="KAI6088209.1"/>
    <property type="molecule type" value="Genomic_DNA"/>
</dbReference>
<reference evidence="1 2" key="1">
    <citation type="journal article" date="2022" name="New Phytol.">
        <title>Ecological generalism drives hyperdiversity of secondary metabolite gene clusters in xylarialean endophytes.</title>
        <authorList>
            <person name="Franco M.E.E."/>
            <person name="Wisecaver J.H."/>
            <person name="Arnold A.E."/>
            <person name="Ju Y.M."/>
            <person name="Slot J.C."/>
            <person name="Ahrendt S."/>
            <person name="Moore L.P."/>
            <person name="Eastman K.E."/>
            <person name="Scott K."/>
            <person name="Konkel Z."/>
            <person name="Mondo S.J."/>
            <person name="Kuo A."/>
            <person name="Hayes R.D."/>
            <person name="Haridas S."/>
            <person name="Andreopoulos B."/>
            <person name="Riley R."/>
            <person name="LaButti K."/>
            <person name="Pangilinan J."/>
            <person name="Lipzen A."/>
            <person name="Amirebrahimi M."/>
            <person name="Yan J."/>
            <person name="Adam C."/>
            <person name="Keymanesh K."/>
            <person name="Ng V."/>
            <person name="Louie K."/>
            <person name="Northen T."/>
            <person name="Drula E."/>
            <person name="Henrissat B."/>
            <person name="Hsieh H.M."/>
            <person name="Youens-Clark K."/>
            <person name="Lutzoni F."/>
            <person name="Miadlikowska J."/>
            <person name="Eastwood D.C."/>
            <person name="Hamelin R.C."/>
            <person name="Grigoriev I.V."/>
            <person name="U'Ren J.M."/>
        </authorList>
    </citation>
    <scope>NUCLEOTIDE SEQUENCE [LARGE SCALE GENOMIC DNA]</scope>
    <source>
        <strain evidence="1 2">ER1909</strain>
    </source>
</reference>
<keyword evidence="2" id="KW-1185">Reference proteome</keyword>
<sequence>MEINNVIIPCQKSNADISRWDIRFQDGKVSQIRPSERPASEPPKLLLPPLCHPHIHLDKAYLLTCNNPISESHPNYSDLIPETGSFEEALLNTSRAKERYTESDLHLRGSQLLATSYNQGVTSLRAFVEIDHVTGTRPLDVALQLKSEFSHLLEIQICVFAQDPLFSTAHAETNRPLLTSTLRNYGPKIQVLGTTPYVEKSREAALLNIDWAITTALHHNLHLDFHLDYNLDELHPPTQPLTFSVIQLLQKHNWLGQADKSKTIVLGHCTQLTLLPNSELRQLAEIVIQSGLPIHFVGLPTSDLFMMGRPNTATACAQVRPRATLNVPSMIKDLGLSACIGVNNVGNAFTPFGSGDPLQMASYGVGIYQAGTVSDATTLYGCVSLLARKAIGLHRDEEDGDVAEGTSLRGMLLIKNEENIKIPGPAWESELLIPARQREGFKDVIWDPPGVELRSIIN</sequence>
<protein>
    <submittedName>
        <fullName evidence="1">Metallo-dependent hydrolase</fullName>
    </submittedName>
</protein>
<evidence type="ECO:0000313" key="2">
    <source>
        <dbReference type="Proteomes" id="UP001497680"/>
    </source>
</evidence>
<organism evidence="1 2">
    <name type="scientific">Hypoxylon rubiginosum</name>
    <dbReference type="NCBI Taxonomy" id="110542"/>
    <lineage>
        <taxon>Eukaryota</taxon>
        <taxon>Fungi</taxon>
        <taxon>Dikarya</taxon>
        <taxon>Ascomycota</taxon>
        <taxon>Pezizomycotina</taxon>
        <taxon>Sordariomycetes</taxon>
        <taxon>Xylariomycetidae</taxon>
        <taxon>Xylariales</taxon>
        <taxon>Hypoxylaceae</taxon>
        <taxon>Hypoxylon</taxon>
    </lineage>
</organism>
<evidence type="ECO:0000313" key="1">
    <source>
        <dbReference type="EMBL" id="KAI6088209.1"/>
    </source>
</evidence>
<accession>A0ACC0D656</accession>